<accession>A0ABW2AHV4</accession>
<dbReference type="SUPFAM" id="SSF54001">
    <property type="entry name" value="Cysteine proteinases"/>
    <property type="match status" value="1"/>
</dbReference>
<dbReference type="RefSeq" id="WP_382402153.1">
    <property type="nucleotide sequence ID" value="NZ_JBHSWH010000001.1"/>
</dbReference>
<name>A0ABW2AHV4_9MICO</name>
<dbReference type="InterPro" id="IPR038765">
    <property type="entry name" value="Papain-like_cys_pep_sf"/>
</dbReference>
<evidence type="ECO:0000256" key="1">
    <source>
        <dbReference type="SAM" id="MobiDB-lite"/>
    </source>
</evidence>
<keyword evidence="3" id="KW-1185">Reference proteome</keyword>
<dbReference type="EMBL" id="JBHSWH010000001">
    <property type="protein sequence ID" value="MFC6706260.1"/>
    <property type="molecule type" value="Genomic_DNA"/>
</dbReference>
<evidence type="ECO:0008006" key="4">
    <source>
        <dbReference type="Google" id="ProtNLM"/>
    </source>
</evidence>
<sequence>MGDALGAHRARLHSHRRHRADRPGDIVIYPGHTAIYLGAGLVVQAANHDAGLNLAGLDSEPSPVTGVFRYAGGAKPQPDHPSKPKAPAKPTATPKPKRTLQATDAKYQNVRADAPTYLVPVAWHEVGVLHKGKRHFSCQVLSVGHSFRGKHSNWWLKTDDSSGDRNVWVSATYLSASANGSRFPGVPTC</sequence>
<feature type="region of interest" description="Disordered" evidence="1">
    <location>
        <begin position="66"/>
        <end position="101"/>
    </location>
</feature>
<evidence type="ECO:0000313" key="3">
    <source>
        <dbReference type="Proteomes" id="UP001596298"/>
    </source>
</evidence>
<evidence type="ECO:0000313" key="2">
    <source>
        <dbReference type="EMBL" id="MFC6706260.1"/>
    </source>
</evidence>
<reference evidence="3" key="1">
    <citation type="journal article" date="2019" name="Int. J. Syst. Evol. Microbiol.">
        <title>The Global Catalogue of Microorganisms (GCM) 10K type strain sequencing project: providing services to taxonomists for standard genome sequencing and annotation.</title>
        <authorList>
            <consortium name="The Broad Institute Genomics Platform"/>
            <consortium name="The Broad Institute Genome Sequencing Center for Infectious Disease"/>
            <person name="Wu L."/>
            <person name="Ma J."/>
        </authorList>
    </citation>
    <scope>NUCLEOTIDE SEQUENCE [LARGE SCALE GENOMIC DNA]</scope>
    <source>
        <strain evidence="3">CCUG 58127</strain>
    </source>
</reference>
<comment type="caution">
    <text evidence="2">The sequence shown here is derived from an EMBL/GenBank/DDBJ whole genome shotgun (WGS) entry which is preliminary data.</text>
</comment>
<proteinExistence type="predicted"/>
<organism evidence="2 3">
    <name type="scientific">Flexivirga alba</name>
    <dbReference type="NCBI Taxonomy" id="702742"/>
    <lineage>
        <taxon>Bacteria</taxon>
        <taxon>Bacillati</taxon>
        <taxon>Actinomycetota</taxon>
        <taxon>Actinomycetes</taxon>
        <taxon>Micrococcales</taxon>
        <taxon>Dermacoccaceae</taxon>
        <taxon>Flexivirga</taxon>
    </lineage>
</organism>
<dbReference type="Proteomes" id="UP001596298">
    <property type="component" value="Unassembled WGS sequence"/>
</dbReference>
<protein>
    <recommendedName>
        <fullName evidence="4">NlpC/P60 domain-containing protein</fullName>
    </recommendedName>
</protein>
<gene>
    <name evidence="2" type="ORF">ACFQDH_13565</name>
</gene>